<evidence type="ECO:0000313" key="2">
    <source>
        <dbReference type="Proteomes" id="UP001295423"/>
    </source>
</evidence>
<accession>A0AAD2CNZ7</accession>
<organism evidence="1 2">
    <name type="scientific">Cylindrotheca closterium</name>
    <dbReference type="NCBI Taxonomy" id="2856"/>
    <lineage>
        <taxon>Eukaryota</taxon>
        <taxon>Sar</taxon>
        <taxon>Stramenopiles</taxon>
        <taxon>Ochrophyta</taxon>
        <taxon>Bacillariophyta</taxon>
        <taxon>Bacillariophyceae</taxon>
        <taxon>Bacillariophycidae</taxon>
        <taxon>Bacillariales</taxon>
        <taxon>Bacillariaceae</taxon>
        <taxon>Cylindrotheca</taxon>
    </lineage>
</organism>
<dbReference type="Proteomes" id="UP001295423">
    <property type="component" value="Unassembled WGS sequence"/>
</dbReference>
<protein>
    <submittedName>
        <fullName evidence="1">Uncharacterized protein</fullName>
    </submittedName>
</protein>
<gene>
    <name evidence="1" type="ORF">CYCCA115_LOCUS2399</name>
</gene>
<name>A0AAD2CNZ7_9STRA</name>
<reference evidence="1" key="1">
    <citation type="submission" date="2023-08" db="EMBL/GenBank/DDBJ databases">
        <authorList>
            <person name="Audoor S."/>
            <person name="Bilcke G."/>
        </authorList>
    </citation>
    <scope>NUCLEOTIDE SEQUENCE</scope>
</reference>
<sequence>MRYFMKHDDNPGGKTLLYFAHVSANGNSGKIDTAIIEKNGEFQNEDLRETVISWARSLGRALYGKERGAEETLDRDKDDFESLIDYAIKKCRNPGFRFLYNFANSEPLDESVRSKIEAPSPRVSNLLACFAAHNILQQIDSNAGKKSGSRNVSILQRAVGGLLHAFNCSKKLIDLLSQFLISASMSYLHKQASKTHVKYLEGIRLPNLWDMIVYCNDNKDFLKNKDEKMDNWVVQTVKHVDKDDPVLAPCYEGKLCTVKKNLDCILDDCEDEGKDPYAAGIFGIRDIDYQRLTFYKLGHMEYCISHPFCHVKDLCPLIRQDNPNLKRKVPPLRNLGIDVRAHCQRSKTEQGCDL</sequence>
<dbReference type="EMBL" id="CAKOGP040000148">
    <property type="protein sequence ID" value="CAJ1931456.1"/>
    <property type="molecule type" value="Genomic_DNA"/>
</dbReference>
<proteinExistence type="predicted"/>
<comment type="caution">
    <text evidence="1">The sequence shown here is derived from an EMBL/GenBank/DDBJ whole genome shotgun (WGS) entry which is preliminary data.</text>
</comment>
<dbReference type="AlphaFoldDB" id="A0AAD2CNZ7"/>
<keyword evidence="2" id="KW-1185">Reference proteome</keyword>
<evidence type="ECO:0000313" key="1">
    <source>
        <dbReference type="EMBL" id="CAJ1931456.1"/>
    </source>
</evidence>